<dbReference type="AlphaFoldDB" id="A0A3N3ZXA0"/>
<evidence type="ECO:0000256" key="3">
    <source>
        <dbReference type="ARBA" id="ARBA00023163"/>
    </source>
</evidence>
<evidence type="ECO:0000313" key="6">
    <source>
        <dbReference type="EMBL" id="ROZ63257.1"/>
    </source>
</evidence>
<dbReference type="PROSITE" id="PS50043">
    <property type="entry name" value="HTH_LUXR_2"/>
    <property type="match status" value="1"/>
</dbReference>
<dbReference type="InterPro" id="IPR000792">
    <property type="entry name" value="Tscrpt_reg_LuxR_C"/>
</dbReference>
<reference evidence="6 7" key="1">
    <citation type="submission" date="2018-10" db="EMBL/GenBank/DDBJ databases">
        <title>Kocuria sp. M5W7-7, whole genome shotgun sequence.</title>
        <authorList>
            <person name="Tuo L."/>
        </authorList>
    </citation>
    <scope>NUCLEOTIDE SEQUENCE [LARGE SCALE GENOMIC DNA]</scope>
    <source>
        <strain evidence="6 7">M5W7-7</strain>
    </source>
</reference>
<dbReference type="GO" id="GO:0003677">
    <property type="term" value="F:DNA binding"/>
    <property type="evidence" value="ECO:0007669"/>
    <property type="project" value="UniProtKB-KW"/>
</dbReference>
<keyword evidence="7" id="KW-1185">Reference proteome</keyword>
<evidence type="ECO:0000256" key="2">
    <source>
        <dbReference type="ARBA" id="ARBA00023125"/>
    </source>
</evidence>
<dbReference type="InterPro" id="IPR036388">
    <property type="entry name" value="WH-like_DNA-bd_sf"/>
</dbReference>
<dbReference type="Pfam" id="PF00196">
    <property type="entry name" value="GerE"/>
    <property type="match status" value="1"/>
</dbReference>
<dbReference type="InterPro" id="IPR016032">
    <property type="entry name" value="Sig_transdc_resp-reg_C-effctor"/>
</dbReference>
<dbReference type="PANTHER" id="PTHR44688:SF16">
    <property type="entry name" value="DNA-BINDING TRANSCRIPTIONAL ACTIVATOR DEVR_DOSR"/>
    <property type="match status" value="1"/>
</dbReference>
<dbReference type="PANTHER" id="PTHR44688">
    <property type="entry name" value="DNA-BINDING TRANSCRIPTIONAL ACTIVATOR DEVR_DOSR"/>
    <property type="match status" value="1"/>
</dbReference>
<feature type="region of interest" description="Disordered" evidence="4">
    <location>
        <begin position="1"/>
        <end position="34"/>
    </location>
</feature>
<feature type="region of interest" description="Disordered" evidence="4">
    <location>
        <begin position="512"/>
        <end position="534"/>
    </location>
</feature>
<keyword evidence="3" id="KW-0804">Transcription</keyword>
<name>A0A3N3ZXA0_9MICC</name>
<dbReference type="EMBL" id="RKMF01000007">
    <property type="protein sequence ID" value="ROZ63257.1"/>
    <property type="molecule type" value="Genomic_DNA"/>
</dbReference>
<keyword evidence="1" id="KW-0805">Transcription regulation</keyword>
<evidence type="ECO:0000259" key="5">
    <source>
        <dbReference type="PROSITE" id="PS50043"/>
    </source>
</evidence>
<gene>
    <name evidence="6" type="ORF">EDL96_06875</name>
</gene>
<comment type="caution">
    <text evidence="6">The sequence shown here is derived from an EMBL/GenBank/DDBJ whole genome shotgun (WGS) entry which is preliminary data.</text>
</comment>
<dbReference type="CDD" id="cd06170">
    <property type="entry name" value="LuxR_C_like"/>
    <property type="match status" value="1"/>
</dbReference>
<dbReference type="SMART" id="SM00421">
    <property type="entry name" value="HTH_LUXR"/>
    <property type="match status" value="1"/>
</dbReference>
<dbReference type="GO" id="GO:0006355">
    <property type="term" value="P:regulation of DNA-templated transcription"/>
    <property type="evidence" value="ECO:0007669"/>
    <property type="project" value="InterPro"/>
</dbReference>
<dbReference type="Proteomes" id="UP000270616">
    <property type="component" value="Unassembled WGS sequence"/>
</dbReference>
<dbReference type="SUPFAM" id="SSF52540">
    <property type="entry name" value="P-loop containing nucleoside triphosphate hydrolases"/>
    <property type="match status" value="1"/>
</dbReference>
<dbReference type="Gene3D" id="1.10.10.10">
    <property type="entry name" value="Winged helix-like DNA-binding domain superfamily/Winged helix DNA-binding domain"/>
    <property type="match status" value="1"/>
</dbReference>
<dbReference type="RefSeq" id="WP_123825055.1">
    <property type="nucleotide sequence ID" value="NZ_RKMF01000007.1"/>
</dbReference>
<accession>A0A3N3ZXA0</accession>
<dbReference type="PROSITE" id="PS00622">
    <property type="entry name" value="HTH_LUXR_1"/>
    <property type="match status" value="1"/>
</dbReference>
<proteinExistence type="predicted"/>
<dbReference type="SUPFAM" id="SSF46894">
    <property type="entry name" value="C-terminal effector domain of the bipartite response regulators"/>
    <property type="match status" value="1"/>
</dbReference>
<feature type="domain" description="HTH luxR-type" evidence="5">
    <location>
        <begin position="889"/>
        <end position="952"/>
    </location>
</feature>
<protein>
    <submittedName>
        <fullName evidence="6">Helix-turn-helix transcriptional regulator</fullName>
    </submittedName>
</protein>
<keyword evidence="2" id="KW-0238">DNA-binding</keyword>
<dbReference type="OrthoDB" id="134933at2"/>
<sequence>MNPSNTTIDRSRGPGHRNVLPKPTADGDRSARHRGLRARLQPTHLVASRAQAVEAAVNDLRDGACMGVVIHGVFGAGTSTVARAVLAELVGAVPILRAEHQPEGTIDSPLGGLAFMVAALAQDRGLPEAPLHDPAAALDLVAGVCRERRSATGPTPVMVIQDLHRMPPAAQQMVSALLGAGLVKVILVASTASATHAAGDLLPVLRRGLLRAHTLSALDGDGVRELMEQELGGVVPSLTAQWTTMLTAGVPRLVISYLDRAREDGLLVFDDGLWHFTGPVEGVSDELREVVAVQLAQLTAAQREALFVVVLAERIEMNPRVNGALGEDLEALLESGMVQSRFEGQRWSLLPSCEHFAEAVRQHLPPGLAVHLGAQHDSVLDGGLGPETRAAWAVNTGTAVDSGELVSLAAAANDRLWADYALRTVEGPMDTARQSAADLERLRARIKLRHHLEAGAIAAAIDTSALDTRQLRLLMTCEGILLGAGELPYSPATWASRWEQLSRSALAARDDAGDDAAGDAADDPGDGAEDGSSAEDERFFEHCAELVQLWADWGRFGQEDRPEVWEHACHSDVPEIAMLGLCLSGRHLTRRADLNASAEAWSRALLLAEDRPGLLGVFTDSARIGRLWAGALSGDPVTPLSALPNTWGPEDSAPYLALAGHYYAATGMHHLIRGTADSAHGYFRAAVACSRDDTAPHLLAMCRRALELTTFLTTGRLAEREDLPEPTDPSLPDADLLPLRWAAALFDAVARTAQDNAADLSTILGVLESATADGEVVTAHFALAQIMQTGEDAFIRKLLEVSHGTSGLYQELVHRICRAVLSVDVEELVTVGLQCHAAGIDGLAGDALERSLVLLSPYAPKAVVTAVTEAADAAFKATGRYMRPRSAAGGRRNATLTAREQQVAELVAQGLTNAQVAAELGLGRRTVEGHVYRLFDKLGISQRGEVEDALRG</sequence>
<evidence type="ECO:0000256" key="1">
    <source>
        <dbReference type="ARBA" id="ARBA00023015"/>
    </source>
</evidence>
<dbReference type="PRINTS" id="PR00038">
    <property type="entry name" value="HTHLUXR"/>
</dbReference>
<organism evidence="6 7">
    <name type="scientific">Kocuria soli</name>
    <dbReference type="NCBI Taxonomy" id="2485125"/>
    <lineage>
        <taxon>Bacteria</taxon>
        <taxon>Bacillati</taxon>
        <taxon>Actinomycetota</taxon>
        <taxon>Actinomycetes</taxon>
        <taxon>Micrococcales</taxon>
        <taxon>Micrococcaceae</taxon>
        <taxon>Kocuria</taxon>
    </lineage>
</organism>
<evidence type="ECO:0000256" key="4">
    <source>
        <dbReference type="SAM" id="MobiDB-lite"/>
    </source>
</evidence>
<dbReference type="InterPro" id="IPR027417">
    <property type="entry name" value="P-loop_NTPase"/>
</dbReference>
<evidence type="ECO:0000313" key="7">
    <source>
        <dbReference type="Proteomes" id="UP000270616"/>
    </source>
</evidence>